<sequence length="294" mass="31696">MTVPTTTGERLRPVTADEQAAAPKSRTGLVVVLILSAVSFVFLTPFIWTTMAATKPTAQAFASPPVFAYRPTFQTFVDLWQQTSFAHYLLNTVLVAIGSVIVALLVGAPAAYALARYEGRIGAILLVLALAFRALPRFAVALPFYEAAQKLGIYDTKVALLVALVALNQPFTIWLLRNFFREIPRELDEAAMVDGCTRLQTLVRVILPVMGPGLVTAGIFTFLFAFQEYLMALVLTDVNAKTVPVFIATQIGQNLPLLQQASAATVLVALPILVLAMVVQRFLVAGLTGGSVKG</sequence>
<keyword evidence="5 7" id="KW-1133">Transmembrane helix</keyword>
<dbReference type="CDD" id="cd06261">
    <property type="entry name" value="TM_PBP2"/>
    <property type="match status" value="1"/>
</dbReference>
<comment type="caution">
    <text evidence="9">The sequence shown here is derived from an EMBL/GenBank/DDBJ whole genome shotgun (WGS) entry which is preliminary data.</text>
</comment>
<keyword evidence="6 7" id="KW-0472">Membrane</keyword>
<dbReference type="InterPro" id="IPR035906">
    <property type="entry name" value="MetI-like_sf"/>
</dbReference>
<dbReference type="EMBL" id="CAJB01000023">
    <property type="protein sequence ID" value="CCH76306.1"/>
    <property type="molecule type" value="Genomic_DNA"/>
</dbReference>
<keyword evidence="10" id="KW-1185">Reference proteome</keyword>
<keyword evidence="4 7" id="KW-0812">Transmembrane</keyword>
<comment type="subcellular location">
    <subcellularLocation>
        <location evidence="1 7">Cell membrane</location>
        <topology evidence="1 7">Multi-pass membrane protein</topology>
    </subcellularLocation>
</comment>
<dbReference type="InterPro" id="IPR000515">
    <property type="entry name" value="MetI-like"/>
</dbReference>
<keyword evidence="2 7" id="KW-0813">Transport</keyword>
<dbReference type="PROSITE" id="PS50928">
    <property type="entry name" value="ABC_TM1"/>
    <property type="match status" value="1"/>
</dbReference>
<evidence type="ECO:0000256" key="5">
    <source>
        <dbReference type="ARBA" id="ARBA00022989"/>
    </source>
</evidence>
<dbReference type="GO" id="GO:0055085">
    <property type="term" value="P:transmembrane transport"/>
    <property type="evidence" value="ECO:0007669"/>
    <property type="project" value="InterPro"/>
</dbReference>
<feature type="transmembrane region" description="Helical" evidence="7">
    <location>
        <begin position="201"/>
        <end position="226"/>
    </location>
</feature>
<feature type="transmembrane region" description="Helical" evidence="7">
    <location>
        <begin position="263"/>
        <end position="284"/>
    </location>
</feature>
<reference evidence="9 10" key="1">
    <citation type="journal article" date="2013" name="ISME J.">
        <title>A metabolic model for members of the genus Tetrasphaera involved in enhanced biological phosphorus removal.</title>
        <authorList>
            <person name="Kristiansen R."/>
            <person name="Nguyen H.T.T."/>
            <person name="Saunders A.M."/>
            <person name="Nielsen J.L."/>
            <person name="Wimmer R."/>
            <person name="Le V.Q."/>
            <person name="McIlroy S.J."/>
            <person name="Petrovski S."/>
            <person name="Seviour R.J."/>
            <person name="Calteau A."/>
            <person name="Nielsen K.L."/>
            <person name="Nielsen P.H."/>
        </authorList>
    </citation>
    <scope>NUCLEOTIDE SEQUENCE [LARGE SCALE GENOMIC DNA]</scope>
    <source>
        <strain evidence="9 10">T1-X7</strain>
    </source>
</reference>
<organism evidence="9 10">
    <name type="scientific">Nostocoides japonicum T1-X7</name>
    <dbReference type="NCBI Taxonomy" id="1194083"/>
    <lineage>
        <taxon>Bacteria</taxon>
        <taxon>Bacillati</taxon>
        <taxon>Actinomycetota</taxon>
        <taxon>Actinomycetes</taxon>
        <taxon>Micrococcales</taxon>
        <taxon>Intrasporangiaceae</taxon>
        <taxon>Nostocoides</taxon>
    </lineage>
</organism>
<keyword evidence="3" id="KW-1003">Cell membrane</keyword>
<proteinExistence type="inferred from homology"/>
<evidence type="ECO:0000256" key="7">
    <source>
        <dbReference type="RuleBase" id="RU363032"/>
    </source>
</evidence>
<evidence type="ECO:0000256" key="1">
    <source>
        <dbReference type="ARBA" id="ARBA00004651"/>
    </source>
</evidence>
<feature type="transmembrane region" description="Helical" evidence="7">
    <location>
        <begin position="121"/>
        <end position="139"/>
    </location>
</feature>
<comment type="similarity">
    <text evidence="7">Belongs to the binding-protein-dependent transport system permease family.</text>
</comment>
<dbReference type="PANTHER" id="PTHR32243">
    <property type="entry name" value="MALTOSE TRANSPORT SYSTEM PERMEASE-RELATED"/>
    <property type="match status" value="1"/>
</dbReference>
<accession>A0A077LT93</accession>
<dbReference type="PANTHER" id="PTHR32243:SF18">
    <property type="entry name" value="INNER MEMBRANE ABC TRANSPORTER PERMEASE PROTEIN YCJP"/>
    <property type="match status" value="1"/>
</dbReference>
<dbReference type="RefSeq" id="WP_048553060.1">
    <property type="nucleotide sequence ID" value="NZ_HF570958.1"/>
</dbReference>
<dbReference type="STRING" id="1194083.BN12_1190023"/>
<dbReference type="GO" id="GO:0005886">
    <property type="term" value="C:plasma membrane"/>
    <property type="evidence" value="ECO:0007669"/>
    <property type="project" value="UniProtKB-SubCell"/>
</dbReference>
<dbReference type="Gene3D" id="1.10.3720.10">
    <property type="entry name" value="MetI-like"/>
    <property type="match status" value="1"/>
</dbReference>
<dbReference type="Pfam" id="PF00528">
    <property type="entry name" value="BPD_transp_1"/>
    <property type="match status" value="1"/>
</dbReference>
<dbReference type="SUPFAM" id="SSF161098">
    <property type="entry name" value="MetI-like"/>
    <property type="match status" value="1"/>
</dbReference>
<dbReference type="OrthoDB" id="3817793at2"/>
<gene>
    <name evidence="9" type="ORF">BN12_1190023</name>
</gene>
<feature type="transmembrane region" description="Helical" evidence="7">
    <location>
        <begin position="29"/>
        <end position="48"/>
    </location>
</feature>
<dbReference type="AlphaFoldDB" id="A0A077LT93"/>
<evidence type="ECO:0000256" key="3">
    <source>
        <dbReference type="ARBA" id="ARBA00022475"/>
    </source>
</evidence>
<evidence type="ECO:0000256" key="2">
    <source>
        <dbReference type="ARBA" id="ARBA00022448"/>
    </source>
</evidence>
<protein>
    <submittedName>
        <fullName evidence="9">Binding-protein-dependent transport systems inner membrane component</fullName>
    </submittedName>
</protein>
<evidence type="ECO:0000256" key="4">
    <source>
        <dbReference type="ARBA" id="ARBA00022692"/>
    </source>
</evidence>
<evidence type="ECO:0000259" key="8">
    <source>
        <dbReference type="PROSITE" id="PS50928"/>
    </source>
</evidence>
<feature type="transmembrane region" description="Helical" evidence="7">
    <location>
        <begin position="159"/>
        <end position="180"/>
    </location>
</feature>
<evidence type="ECO:0000313" key="10">
    <source>
        <dbReference type="Proteomes" id="UP000035721"/>
    </source>
</evidence>
<evidence type="ECO:0000313" key="9">
    <source>
        <dbReference type="EMBL" id="CCH76306.1"/>
    </source>
</evidence>
<feature type="domain" description="ABC transmembrane type-1" evidence="8">
    <location>
        <begin position="89"/>
        <end position="279"/>
    </location>
</feature>
<dbReference type="Proteomes" id="UP000035721">
    <property type="component" value="Unassembled WGS sequence"/>
</dbReference>
<dbReference type="InterPro" id="IPR050901">
    <property type="entry name" value="BP-dep_ABC_trans_perm"/>
</dbReference>
<evidence type="ECO:0000256" key="6">
    <source>
        <dbReference type="ARBA" id="ARBA00023136"/>
    </source>
</evidence>
<feature type="transmembrane region" description="Helical" evidence="7">
    <location>
        <begin position="88"/>
        <end position="114"/>
    </location>
</feature>
<name>A0A077LT93_9MICO</name>